<dbReference type="Gene3D" id="1.10.3730.20">
    <property type="match status" value="1"/>
</dbReference>
<keyword evidence="4" id="KW-1185">Reference proteome</keyword>
<dbReference type="InterPro" id="IPR000620">
    <property type="entry name" value="EamA_dom"/>
</dbReference>
<keyword evidence="1" id="KW-0812">Transmembrane</keyword>
<proteinExistence type="predicted"/>
<evidence type="ECO:0000313" key="3">
    <source>
        <dbReference type="EMBL" id="MFD1163007.1"/>
    </source>
</evidence>
<organism evidence="3 4">
    <name type="scientific">Hwangdonia seohaensis</name>
    <dbReference type="NCBI Taxonomy" id="1240727"/>
    <lineage>
        <taxon>Bacteria</taxon>
        <taxon>Pseudomonadati</taxon>
        <taxon>Bacteroidota</taxon>
        <taxon>Flavobacteriia</taxon>
        <taxon>Flavobacteriales</taxon>
        <taxon>Flavobacteriaceae</taxon>
        <taxon>Hwangdonia</taxon>
    </lineage>
</organism>
<dbReference type="Pfam" id="PF00892">
    <property type="entry name" value="EamA"/>
    <property type="match status" value="1"/>
</dbReference>
<feature type="transmembrane region" description="Helical" evidence="1">
    <location>
        <begin position="24"/>
        <end position="43"/>
    </location>
</feature>
<feature type="domain" description="EamA" evidence="2">
    <location>
        <begin position="2"/>
        <end position="66"/>
    </location>
</feature>
<comment type="caution">
    <text evidence="3">The sequence shown here is derived from an EMBL/GenBank/DDBJ whole genome shotgun (WGS) entry which is preliminary data.</text>
</comment>
<reference evidence="4" key="1">
    <citation type="journal article" date="2019" name="Int. J. Syst. Evol. Microbiol.">
        <title>The Global Catalogue of Microorganisms (GCM) 10K type strain sequencing project: providing services to taxonomists for standard genome sequencing and annotation.</title>
        <authorList>
            <consortium name="The Broad Institute Genomics Platform"/>
            <consortium name="The Broad Institute Genome Sequencing Center for Infectious Disease"/>
            <person name="Wu L."/>
            <person name="Ma J."/>
        </authorList>
    </citation>
    <scope>NUCLEOTIDE SEQUENCE [LARGE SCALE GENOMIC DNA]</scope>
    <source>
        <strain evidence="4">CCUG 63246</strain>
    </source>
</reference>
<dbReference type="SUPFAM" id="SSF103481">
    <property type="entry name" value="Multidrug resistance efflux transporter EmrE"/>
    <property type="match status" value="1"/>
</dbReference>
<dbReference type="InterPro" id="IPR037185">
    <property type="entry name" value="EmrE-like"/>
</dbReference>
<evidence type="ECO:0000256" key="1">
    <source>
        <dbReference type="SAM" id="Phobius"/>
    </source>
</evidence>
<dbReference type="EMBL" id="JBHTLJ010000003">
    <property type="protein sequence ID" value="MFD1163007.1"/>
    <property type="molecule type" value="Genomic_DNA"/>
</dbReference>
<dbReference type="RefSeq" id="WP_311940015.1">
    <property type="nucleotide sequence ID" value="NZ_JAVSCK010000003.1"/>
</dbReference>
<gene>
    <name evidence="3" type="ORF">ACFQ2E_11295</name>
</gene>
<keyword evidence="1" id="KW-1133">Transmembrane helix</keyword>
<accession>A0ABW3RDH7</accession>
<evidence type="ECO:0000313" key="4">
    <source>
        <dbReference type="Proteomes" id="UP001597163"/>
    </source>
</evidence>
<protein>
    <submittedName>
        <fullName evidence="3">EamA family transporter</fullName>
    </submittedName>
</protein>
<dbReference type="Proteomes" id="UP001597163">
    <property type="component" value="Unassembled WGS sequence"/>
</dbReference>
<feature type="transmembrane region" description="Helical" evidence="1">
    <location>
        <begin position="49"/>
        <end position="67"/>
    </location>
</feature>
<keyword evidence="1" id="KW-0472">Membrane</keyword>
<name>A0ABW3RDH7_9FLAO</name>
<evidence type="ECO:0000259" key="2">
    <source>
        <dbReference type="Pfam" id="PF00892"/>
    </source>
</evidence>
<sequence length="73" mass="7655">MVFATVIPSFLVSDSIKMISSSSFTIVAGVGPISTIVLAAIFLNETLSLLQLFGALLVIIGILLVSFKKGNNL</sequence>